<dbReference type="PANTHER" id="PTHR28164">
    <property type="entry name" value="PROTEIN STB3"/>
    <property type="match status" value="1"/>
</dbReference>
<dbReference type="GeneID" id="8293803"/>
<dbReference type="Proteomes" id="UP000002036">
    <property type="component" value="Chromosome G"/>
</dbReference>
<evidence type="ECO:0000313" key="2">
    <source>
        <dbReference type="EMBL" id="CAR25087.1"/>
    </source>
</evidence>
<dbReference type="InterPro" id="IPR018818">
    <property type="entry name" value="Stb3"/>
</dbReference>
<name>C5DMS6_LACTC</name>
<feature type="compositionally biased region" description="Polar residues" evidence="1">
    <location>
        <begin position="396"/>
        <end position="412"/>
    </location>
</feature>
<evidence type="ECO:0000256" key="1">
    <source>
        <dbReference type="SAM" id="MobiDB-lite"/>
    </source>
</evidence>
<dbReference type="PANTHER" id="PTHR28164:SF1">
    <property type="entry name" value="PROTEIN STB3"/>
    <property type="match status" value="1"/>
</dbReference>
<proteinExistence type="predicted"/>
<feature type="compositionally biased region" description="Basic and acidic residues" evidence="1">
    <location>
        <begin position="164"/>
        <end position="176"/>
    </location>
</feature>
<feature type="compositionally biased region" description="Low complexity" evidence="1">
    <location>
        <begin position="324"/>
        <end position="334"/>
    </location>
</feature>
<dbReference type="AlphaFoldDB" id="C5DMS6"/>
<dbReference type="KEGG" id="lth:KLTH0G11286g"/>
<dbReference type="OrthoDB" id="5391991at2759"/>
<dbReference type="EMBL" id="CU928171">
    <property type="protein sequence ID" value="CAR25087.1"/>
    <property type="molecule type" value="Genomic_DNA"/>
</dbReference>
<accession>C5DMS6</accession>
<dbReference type="Pfam" id="PF10330">
    <property type="entry name" value="Stb3"/>
    <property type="match status" value="1"/>
</dbReference>
<keyword evidence="3" id="KW-1185">Reference proteome</keyword>
<dbReference type="OMA" id="FAKIGWG"/>
<dbReference type="HOGENOM" id="CLU_039968_0_0_1"/>
<sequence length="462" mass="50994">MGEHQTAAAGQVETALQGSTKPRPKPSISPPRENNGHVAKPTALSPQAVPPEKMSQLLLAEGPLAIRFITKALCKEVDGFKHLSASKQRRLIMGALEAGDRDNSVIFAKIGWGQWSARKVGERDFEKEREATNIANSKIKDLVSQERRRSSNGGAGVKKPSAPVKREFEVHERPVFLDENAVASEDEDDDNGPSTRDEFYDENDLNENPTIPYDHFKRRKSSVVYGDSPPEEPGHESISQAIRPILKNYGRRRSSSKLLSPSLSKRGSYRGSNGSSDLISETSRRRLSSTTDEFPGRNMIDLQVRAPKDPEFLGEHSRGREPRSSFSKESSIRSTLAAHSAYRTSPAGRLAATGSDIIPRKDSAYQLSSPSPRESDHPDRSDTDEEDWEHIGAESLRNSRAPSLIRSPNMNPAPNLPADHQPSHMSLSPPAMKESDKREKAQQQEPVAETEDAAILLMSLKS</sequence>
<protein>
    <submittedName>
        <fullName evidence="2">KLTH0G11286p</fullName>
    </submittedName>
</protein>
<dbReference type="InParanoid" id="C5DMS6"/>
<organism evidence="2 3">
    <name type="scientific">Lachancea thermotolerans (strain ATCC 56472 / CBS 6340 / NRRL Y-8284)</name>
    <name type="common">Yeast</name>
    <name type="synonym">Kluyveromyces thermotolerans</name>
    <dbReference type="NCBI Taxonomy" id="559295"/>
    <lineage>
        <taxon>Eukaryota</taxon>
        <taxon>Fungi</taxon>
        <taxon>Dikarya</taxon>
        <taxon>Ascomycota</taxon>
        <taxon>Saccharomycotina</taxon>
        <taxon>Saccharomycetes</taxon>
        <taxon>Saccharomycetales</taxon>
        <taxon>Saccharomycetaceae</taxon>
        <taxon>Lachancea</taxon>
    </lineage>
</organism>
<dbReference type="GO" id="GO:0043565">
    <property type="term" value="F:sequence-specific DNA binding"/>
    <property type="evidence" value="ECO:0007669"/>
    <property type="project" value="TreeGrafter"/>
</dbReference>
<dbReference type="RefSeq" id="XP_002555524.1">
    <property type="nucleotide sequence ID" value="XM_002555478.1"/>
</dbReference>
<feature type="region of interest" description="Disordered" evidence="1">
    <location>
        <begin position="1"/>
        <end position="49"/>
    </location>
</feature>
<feature type="compositionally biased region" description="Low complexity" evidence="1">
    <location>
        <begin position="256"/>
        <end position="266"/>
    </location>
</feature>
<dbReference type="eggNOG" id="ENOG502QW7S">
    <property type="taxonomic scope" value="Eukaryota"/>
</dbReference>
<dbReference type="GO" id="GO:0005634">
    <property type="term" value="C:nucleus"/>
    <property type="evidence" value="ECO:0007669"/>
    <property type="project" value="TreeGrafter"/>
</dbReference>
<feature type="compositionally biased region" description="Basic and acidic residues" evidence="1">
    <location>
        <begin position="138"/>
        <end position="149"/>
    </location>
</feature>
<feature type="compositionally biased region" description="Basic and acidic residues" evidence="1">
    <location>
        <begin position="433"/>
        <end position="442"/>
    </location>
</feature>
<feature type="compositionally biased region" description="Polar residues" evidence="1">
    <location>
        <begin position="270"/>
        <end position="281"/>
    </location>
</feature>
<evidence type="ECO:0000313" key="3">
    <source>
        <dbReference type="Proteomes" id="UP000002036"/>
    </source>
</evidence>
<feature type="region of interest" description="Disordered" evidence="1">
    <location>
        <begin position="136"/>
        <end position="452"/>
    </location>
</feature>
<dbReference type="GO" id="GO:0000432">
    <property type="term" value="P:positive regulation of transcription from RNA polymerase II promoter by glucose"/>
    <property type="evidence" value="ECO:0007669"/>
    <property type="project" value="TreeGrafter"/>
</dbReference>
<dbReference type="STRING" id="559295.C5DMS6"/>
<reference evidence="2 3" key="1">
    <citation type="journal article" date="2009" name="Genome Res.">
        <title>Comparative genomics of protoploid Saccharomycetaceae.</title>
        <authorList>
            <consortium name="The Genolevures Consortium"/>
            <person name="Souciet J.-L."/>
            <person name="Dujon B."/>
            <person name="Gaillardin C."/>
            <person name="Johnston M."/>
            <person name="Baret P.V."/>
            <person name="Cliften P."/>
            <person name="Sherman D.J."/>
            <person name="Weissenbach J."/>
            <person name="Westhof E."/>
            <person name="Wincker P."/>
            <person name="Jubin C."/>
            <person name="Poulain J."/>
            <person name="Barbe V."/>
            <person name="Segurens B."/>
            <person name="Artiguenave F."/>
            <person name="Anthouard V."/>
            <person name="Vacherie B."/>
            <person name="Val M.-E."/>
            <person name="Fulton R.S."/>
            <person name="Minx P."/>
            <person name="Wilson R."/>
            <person name="Durrens P."/>
            <person name="Jean G."/>
            <person name="Marck C."/>
            <person name="Martin T."/>
            <person name="Nikolski M."/>
            <person name="Rolland T."/>
            <person name="Seret M.-L."/>
            <person name="Casaregola S."/>
            <person name="Despons L."/>
            <person name="Fairhead C."/>
            <person name="Fischer G."/>
            <person name="Lafontaine I."/>
            <person name="Leh V."/>
            <person name="Lemaire M."/>
            <person name="de Montigny J."/>
            <person name="Neuveglise C."/>
            <person name="Thierry A."/>
            <person name="Blanc-Lenfle I."/>
            <person name="Bleykasten C."/>
            <person name="Diffels J."/>
            <person name="Fritsch E."/>
            <person name="Frangeul L."/>
            <person name="Goeffon A."/>
            <person name="Jauniaux N."/>
            <person name="Kachouri-Lafond R."/>
            <person name="Payen C."/>
            <person name="Potier S."/>
            <person name="Pribylova L."/>
            <person name="Ozanne C."/>
            <person name="Richard G.-F."/>
            <person name="Sacerdot C."/>
            <person name="Straub M.-L."/>
            <person name="Talla E."/>
        </authorList>
    </citation>
    <scope>NUCLEOTIDE SEQUENCE [LARGE SCALE GENOMIC DNA]</scope>
    <source>
        <strain evidence="3">ATCC 56472 / CBS 6340 / NRRL Y-8284</strain>
    </source>
</reference>
<feature type="compositionally biased region" description="Basic and acidic residues" evidence="1">
    <location>
        <begin position="306"/>
        <end position="323"/>
    </location>
</feature>
<dbReference type="FunCoup" id="C5DMS6">
    <property type="interactions" value="81"/>
</dbReference>
<gene>
    <name evidence="2" type="ordered locus">KLTH0G11286g</name>
</gene>